<evidence type="ECO:0000313" key="3">
    <source>
        <dbReference type="Proteomes" id="UP000783390"/>
    </source>
</evidence>
<dbReference type="InterPro" id="IPR011437">
    <property type="entry name" value="DUF1540"/>
</dbReference>
<name>A0ABS4F3C9_9CLOT</name>
<feature type="domain" description="DUF1540" evidence="1">
    <location>
        <begin position="7"/>
        <end position="49"/>
    </location>
</feature>
<evidence type="ECO:0000259" key="1">
    <source>
        <dbReference type="Pfam" id="PF07561"/>
    </source>
</evidence>
<evidence type="ECO:0000313" key="2">
    <source>
        <dbReference type="EMBL" id="MBP1890751.1"/>
    </source>
</evidence>
<organism evidence="2 3">
    <name type="scientific">Clostridium moniliforme</name>
    <dbReference type="NCBI Taxonomy" id="39489"/>
    <lineage>
        <taxon>Bacteria</taxon>
        <taxon>Bacillati</taxon>
        <taxon>Bacillota</taxon>
        <taxon>Clostridia</taxon>
        <taxon>Eubacteriales</taxon>
        <taxon>Clostridiaceae</taxon>
        <taxon>Clostridium</taxon>
    </lineage>
</organism>
<protein>
    <recommendedName>
        <fullName evidence="1">DUF1540 domain-containing protein</fullName>
    </recommendedName>
</protein>
<dbReference type="RefSeq" id="WP_209797667.1">
    <property type="nucleotide sequence ID" value="NZ_JAGGJZ010000011.1"/>
</dbReference>
<dbReference type="Proteomes" id="UP000783390">
    <property type="component" value="Unassembled WGS sequence"/>
</dbReference>
<dbReference type="Pfam" id="PF07561">
    <property type="entry name" value="DUF1540"/>
    <property type="match status" value="1"/>
</dbReference>
<dbReference type="EMBL" id="JAGGJZ010000011">
    <property type="protein sequence ID" value="MBP1890751.1"/>
    <property type="molecule type" value="Genomic_DNA"/>
</dbReference>
<reference evidence="2 3" key="1">
    <citation type="submission" date="2021-03" db="EMBL/GenBank/DDBJ databases">
        <title>Genomic Encyclopedia of Type Strains, Phase IV (KMG-IV): sequencing the most valuable type-strain genomes for metagenomic binning, comparative biology and taxonomic classification.</title>
        <authorList>
            <person name="Goeker M."/>
        </authorList>
    </citation>
    <scope>NUCLEOTIDE SEQUENCE [LARGE SCALE GENOMIC DNA]</scope>
    <source>
        <strain evidence="2 3">DSM 3984</strain>
    </source>
</reference>
<comment type="caution">
    <text evidence="2">The sequence shown here is derived from an EMBL/GenBank/DDBJ whole genome shotgun (WGS) entry which is preliminary data.</text>
</comment>
<sequence length="52" mass="6003">MKHNPSIKCSVDECKYHCKEDDYCTLNSIKVGKHKHTANTVEETDCNSFELQ</sequence>
<accession>A0ABS4F3C9</accession>
<proteinExistence type="predicted"/>
<keyword evidence="3" id="KW-1185">Reference proteome</keyword>
<gene>
    <name evidence="2" type="ORF">J2Z53_002365</name>
</gene>